<dbReference type="OrthoDB" id="9979965at2759"/>
<dbReference type="AlphaFoldDB" id="A0A6J8BBT4"/>
<sequence>MSKECMESILQLDLANCSETDICQFLIKWAGSQCEAENNTPSGEHMRKITGPLLYLVRFPLTDKIYFANEIVHSGFLTLEEVVSVFSSHYVDNISNNNREIIIKILNDSGNEICKQKYESSTQRCYLQTDVLSEPIPLNSNECFTIMVNSEKFVAYYENKCKPECKIDDAIVTYQKSPHCNKYRTKSNCRNRI</sequence>
<evidence type="ECO:0000313" key="1">
    <source>
        <dbReference type="EMBL" id="CAC5381073.1"/>
    </source>
</evidence>
<proteinExistence type="predicted"/>
<name>A0A6J8BBT4_MYTCO</name>
<dbReference type="PANTHER" id="PTHR45774">
    <property type="entry name" value="BTB/POZ DOMAIN-CONTAINING"/>
    <property type="match status" value="1"/>
</dbReference>
<reference evidence="1 2" key="1">
    <citation type="submission" date="2020-06" db="EMBL/GenBank/DDBJ databases">
        <authorList>
            <person name="Li R."/>
            <person name="Bekaert M."/>
        </authorList>
    </citation>
    <scope>NUCLEOTIDE SEQUENCE [LARGE SCALE GENOMIC DNA]</scope>
    <source>
        <strain evidence="2">wild</strain>
    </source>
</reference>
<dbReference type="GO" id="GO:0005829">
    <property type="term" value="C:cytosol"/>
    <property type="evidence" value="ECO:0007669"/>
    <property type="project" value="TreeGrafter"/>
</dbReference>
<accession>A0A6J8BBT4</accession>
<dbReference type="EMBL" id="CACVKT020002987">
    <property type="protein sequence ID" value="CAC5381073.1"/>
    <property type="molecule type" value="Genomic_DNA"/>
</dbReference>
<dbReference type="Proteomes" id="UP000507470">
    <property type="component" value="Unassembled WGS sequence"/>
</dbReference>
<dbReference type="Gene3D" id="1.25.40.420">
    <property type="match status" value="1"/>
</dbReference>
<gene>
    <name evidence="1" type="ORF">MCOR_16988</name>
</gene>
<dbReference type="GO" id="GO:0022008">
    <property type="term" value="P:neurogenesis"/>
    <property type="evidence" value="ECO:0007669"/>
    <property type="project" value="TreeGrafter"/>
</dbReference>
<protein>
    <recommendedName>
        <fullName evidence="3">BACK domain-containing protein</fullName>
    </recommendedName>
</protein>
<evidence type="ECO:0008006" key="3">
    <source>
        <dbReference type="Google" id="ProtNLM"/>
    </source>
</evidence>
<organism evidence="1 2">
    <name type="scientific">Mytilus coruscus</name>
    <name type="common">Sea mussel</name>
    <dbReference type="NCBI Taxonomy" id="42192"/>
    <lineage>
        <taxon>Eukaryota</taxon>
        <taxon>Metazoa</taxon>
        <taxon>Spiralia</taxon>
        <taxon>Lophotrochozoa</taxon>
        <taxon>Mollusca</taxon>
        <taxon>Bivalvia</taxon>
        <taxon>Autobranchia</taxon>
        <taxon>Pteriomorphia</taxon>
        <taxon>Mytilida</taxon>
        <taxon>Mytiloidea</taxon>
        <taxon>Mytilidae</taxon>
        <taxon>Mytilinae</taxon>
        <taxon>Mytilus</taxon>
    </lineage>
</organism>
<keyword evidence="2" id="KW-1185">Reference proteome</keyword>
<dbReference type="PANTHER" id="PTHR45774:SF3">
    <property type="entry name" value="BTB (POZ) DOMAIN-CONTAINING 2B-RELATED"/>
    <property type="match status" value="1"/>
</dbReference>
<evidence type="ECO:0000313" key="2">
    <source>
        <dbReference type="Proteomes" id="UP000507470"/>
    </source>
</evidence>